<feature type="transmembrane region" description="Helical" evidence="1">
    <location>
        <begin position="6"/>
        <end position="22"/>
    </location>
</feature>
<reference evidence="4" key="1">
    <citation type="journal article" date="2019" name="Int. J. Syst. Evol. Microbiol.">
        <title>The Global Catalogue of Microorganisms (GCM) 10K type strain sequencing project: providing services to taxonomists for standard genome sequencing and annotation.</title>
        <authorList>
            <consortium name="The Broad Institute Genomics Platform"/>
            <consortium name="The Broad Institute Genome Sequencing Center for Infectious Disease"/>
            <person name="Wu L."/>
            <person name="Ma J."/>
        </authorList>
    </citation>
    <scope>NUCLEOTIDE SEQUENCE [LARGE SCALE GENOMIC DNA]</scope>
    <source>
        <strain evidence="4">CGMCC 1.15345</strain>
    </source>
</reference>
<keyword evidence="4" id="KW-1185">Reference proteome</keyword>
<dbReference type="EMBL" id="JBHSCO010000003">
    <property type="protein sequence ID" value="MFC4391863.1"/>
    <property type="molecule type" value="Genomic_DNA"/>
</dbReference>
<dbReference type="PANTHER" id="PTHR33446:SF2">
    <property type="entry name" value="PROTEIN TONB"/>
    <property type="match status" value="1"/>
</dbReference>
<keyword evidence="1" id="KW-0472">Membrane</keyword>
<feature type="domain" description="TonB C-terminal" evidence="2">
    <location>
        <begin position="362"/>
        <end position="456"/>
    </location>
</feature>
<proteinExistence type="predicted"/>
<dbReference type="PROSITE" id="PS52015">
    <property type="entry name" value="TONB_CTD"/>
    <property type="match status" value="1"/>
</dbReference>
<dbReference type="Proteomes" id="UP001595719">
    <property type="component" value="Unassembled WGS sequence"/>
</dbReference>
<protein>
    <submittedName>
        <fullName evidence="3">Energy transducer TonB</fullName>
    </submittedName>
</protein>
<dbReference type="Pfam" id="PF05569">
    <property type="entry name" value="Peptidase_M56"/>
    <property type="match status" value="1"/>
</dbReference>
<organism evidence="3 4">
    <name type="scientific">Flavobacterium quisquiliarum</name>
    <dbReference type="NCBI Taxonomy" id="1834436"/>
    <lineage>
        <taxon>Bacteria</taxon>
        <taxon>Pseudomonadati</taxon>
        <taxon>Bacteroidota</taxon>
        <taxon>Flavobacteriia</taxon>
        <taxon>Flavobacteriales</taxon>
        <taxon>Flavobacteriaceae</taxon>
        <taxon>Flavobacterium</taxon>
    </lineage>
</organism>
<dbReference type="InterPro" id="IPR051045">
    <property type="entry name" value="TonB-dependent_transducer"/>
</dbReference>
<sequence length="477" mass="54993">MIDFFIKSTIALSVFLIFYHWILEREKMHQFNRFFLLFSIIVSFVVPFISFEIIKEVPVNLSSQISMDEATVTKIRIEEKIDYTLIFLWSLYGLVTFLMAIRFGSNIWKILSKSNRNPTVNFKNSKLVLIDDKILPHTFLNYIFVNSDDYKNRNIEAELYTHELVHVTQKHTLDILFVEFLKVIFWFNPLFIFYKKAIQLNHEFLADQEIVKEYKNVPFYQKLLLEKGNESPTIYLASNLNYLVTKKRLIMMTKSTSKNRAFLKKAAVVPILTILIVLLCVKTVAQESKKEVKSIGVTVETDRAKTAVVSKDENKNVIPENKNKESMADQNKIIPSPSSNDAAINTTDIIVDPIEIKPEFPGGVLEFYKFIGKNFKMPEEASKNKIDGKIFVQFIVEKDGSLSEFKIVKDLGYGIGEEAIRTLKLSPVWTPGSQMGQPVRVLYSLPITIQAEETPKKYKVIRASYPKMDFPPTIFGN</sequence>
<dbReference type="SUPFAM" id="SSF74653">
    <property type="entry name" value="TolA/TonB C-terminal domain"/>
    <property type="match status" value="1"/>
</dbReference>
<evidence type="ECO:0000256" key="1">
    <source>
        <dbReference type="SAM" id="Phobius"/>
    </source>
</evidence>
<evidence type="ECO:0000259" key="2">
    <source>
        <dbReference type="PROSITE" id="PS52015"/>
    </source>
</evidence>
<feature type="transmembrane region" description="Helical" evidence="1">
    <location>
        <begin position="34"/>
        <end position="54"/>
    </location>
</feature>
<keyword evidence="1" id="KW-0812">Transmembrane</keyword>
<dbReference type="Gene3D" id="3.30.1150.10">
    <property type="match status" value="1"/>
</dbReference>
<comment type="caution">
    <text evidence="3">The sequence shown here is derived from an EMBL/GenBank/DDBJ whole genome shotgun (WGS) entry which is preliminary data.</text>
</comment>
<dbReference type="RefSeq" id="WP_179003968.1">
    <property type="nucleotide sequence ID" value="NZ_JBHSCO010000003.1"/>
</dbReference>
<dbReference type="InterPro" id="IPR037682">
    <property type="entry name" value="TonB_C"/>
</dbReference>
<evidence type="ECO:0000313" key="4">
    <source>
        <dbReference type="Proteomes" id="UP001595719"/>
    </source>
</evidence>
<keyword evidence="1" id="KW-1133">Transmembrane helix</keyword>
<feature type="transmembrane region" description="Helical" evidence="1">
    <location>
        <begin position="83"/>
        <end position="103"/>
    </location>
</feature>
<dbReference type="PANTHER" id="PTHR33446">
    <property type="entry name" value="PROTEIN TONB-RELATED"/>
    <property type="match status" value="1"/>
</dbReference>
<dbReference type="Pfam" id="PF03544">
    <property type="entry name" value="TonB_C"/>
    <property type="match status" value="1"/>
</dbReference>
<accession>A0ABV8W8T7</accession>
<evidence type="ECO:0000313" key="3">
    <source>
        <dbReference type="EMBL" id="MFC4391863.1"/>
    </source>
</evidence>
<gene>
    <name evidence="3" type="ORF">ACFOY0_12730</name>
</gene>
<dbReference type="InterPro" id="IPR008756">
    <property type="entry name" value="Peptidase_M56"/>
</dbReference>
<feature type="transmembrane region" description="Helical" evidence="1">
    <location>
        <begin position="262"/>
        <end position="285"/>
    </location>
</feature>
<name>A0ABV8W8T7_9FLAO</name>